<feature type="domain" description="Casparian strip membrane protein" evidence="9">
    <location>
        <begin position="3"/>
        <end position="147"/>
    </location>
</feature>
<reference evidence="10 11" key="1">
    <citation type="submission" date="2024-02" db="EMBL/GenBank/DDBJ databases">
        <title>de novo genome assembly of Solanum bulbocastanum strain 11H21.</title>
        <authorList>
            <person name="Hosaka A.J."/>
        </authorList>
    </citation>
    <scope>NUCLEOTIDE SEQUENCE [LARGE SCALE GENOMIC DNA]</scope>
    <source>
        <tissue evidence="10">Young leaves</tissue>
    </source>
</reference>
<evidence type="ECO:0000256" key="5">
    <source>
        <dbReference type="ARBA" id="ARBA00022692"/>
    </source>
</evidence>
<feature type="transmembrane region" description="Helical" evidence="8">
    <location>
        <begin position="63"/>
        <end position="83"/>
    </location>
</feature>
<keyword evidence="6 8" id="KW-1133">Transmembrane helix</keyword>
<dbReference type="InterPro" id="IPR006459">
    <property type="entry name" value="CASP/CASPL"/>
</dbReference>
<evidence type="ECO:0000256" key="6">
    <source>
        <dbReference type="ARBA" id="ARBA00022989"/>
    </source>
</evidence>
<dbReference type="Pfam" id="PF04535">
    <property type="entry name" value="CASP_dom"/>
    <property type="match status" value="1"/>
</dbReference>
<dbReference type="PANTHER" id="PTHR36488:SF8">
    <property type="entry name" value="CASP-LIKE PROTEIN 1U1"/>
    <property type="match status" value="1"/>
</dbReference>
<evidence type="ECO:0000256" key="2">
    <source>
        <dbReference type="ARBA" id="ARBA00007651"/>
    </source>
</evidence>
<feature type="transmembrane region" description="Helical" evidence="8">
    <location>
        <begin position="133"/>
        <end position="161"/>
    </location>
</feature>
<comment type="subunit">
    <text evidence="3 8">Homodimer and heterodimers.</text>
</comment>
<sequence length="178" mass="19767">MAKTKISIGVRFIIFATTLAAALTMLSTTQMVHMKDGYTFLPSYKNSINGYSFKATYKNWNSFQFFIAVNFLGAAYNLLVIILPDGSRLWKLVVVLDMVITMVLVGSCAAGLETYSLLKNGNIQASWQPICRFVPIFCAKALGAIVTCICGLFTSTLLLFYSFHIIFNPLLIKTEDDT</sequence>
<name>A0AAN8Y9Z6_SOLBU</name>
<dbReference type="InterPro" id="IPR044173">
    <property type="entry name" value="CASPL"/>
</dbReference>
<keyword evidence="5 8" id="KW-0812">Transmembrane</keyword>
<dbReference type="NCBIfam" id="TIGR01569">
    <property type="entry name" value="A_tha_TIGR01569"/>
    <property type="match status" value="1"/>
</dbReference>
<proteinExistence type="inferred from homology"/>
<evidence type="ECO:0000259" key="9">
    <source>
        <dbReference type="Pfam" id="PF04535"/>
    </source>
</evidence>
<evidence type="ECO:0000256" key="7">
    <source>
        <dbReference type="ARBA" id="ARBA00023136"/>
    </source>
</evidence>
<feature type="transmembrane region" description="Helical" evidence="8">
    <location>
        <begin position="89"/>
        <end position="112"/>
    </location>
</feature>
<keyword evidence="4 8" id="KW-1003">Cell membrane</keyword>
<dbReference type="AlphaFoldDB" id="A0AAN8Y9Z6"/>
<organism evidence="10 11">
    <name type="scientific">Solanum bulbocastanum</name>
    <name type="common">Wild potato</name>
    <dbReference type="NCBI Taxonomy" id="147425"/>
    <lineage>
        <taxon>Eukaryota</taxon>
        <taxon>Viridiplantae</taxon>
        <taxon>Streptophyta</taxon>
        <taxon>Embryophyta</taxon>
        <taxon>Tracheophyta</taxon>
        <taxon>Spermatophyta</taxon>
        <taxon>Magnoliopsida</taxon>
        <taxon>eudicotyledons</taxon>
        <taxon>Gunneridae</taxon>
        <taxon>Pentapetalae</taxon>
        <taxon>asterids</taxon>
        <taxon>lamiids</taxon>
        <taxon>Solanales</taxon>
        <taxon>Solanaceae</taxon>
        <taxon>Solanoideae</taxon>
        <taxon>Solaneae</taxon>
        <taxon>Solanum</taxon>
    </lineage>
</organism>
<dbReference type="Proteomes" id="UP001371456">
    <property type="component" value="Unassembled WGS sequence"/>
</dbReference>
<protein>
    <recommendedName>
        <fullName evidence="8">CASP-like protein</fullName>
    </recommendedName>
</protein>
<gene>
    <name evidence="10" type="ORF">RDI58_019759</name>
</gene>
<evidence type="ECO:0000256" key="4">
    <source>
        <dbReference type="ARBA" id="ARBA00022475"/>
    </source>
</evidence>
<dbReference type="InterPro" id="IPR006702">
    <property type="entry name" value="CASP_dom"/>
</dbReference>
<feature type="transmembrane region" description="Helical" evidence="8">
    <location>
        <begin position="6"/>
        <end position="26"/>
    </location>
</feature>
<comment type="caution">
    <text evidence="10">The sequence shown here is derived from an EMBL/GenBank/DDBJ whole genome shotgun (WGS) entry which is preliminary data.</text>
</comment>
<evidence type="ECO:0000313" key="10">
    <source>
        <dbReference type="EMBL" id="KAK6781963.1"/>
    </source>
</evidence>
<dbReference type="GO" id="GO:0005886">
    <property type="term" value="C:plasma membrane"/>
    <property type="evidence" value="ECO:0007669"/>
    <property type="project" value="UniProtKB-SubCell"/>
</dbReference>
<evidence type="ECO:0000256" key="3">
    <source>
        <dbReference type="ARBA" id="ARBA00011489"/>
    </source>
</evidence>
<evidence type="ECO:0000313" key="11">
    <source>
        <dbReference type="Proteomes" id="UP001371456"/>
    </source>
</evidence>
<accession>A0AAN8Y9Z6</accession>
<keyword evidence="7 8" id="KW-0472">Membrane</keyword>
<dbReference type="EMBL" id="JBANQN010000008">
    <property type="protein sequence ID" value="KAK6781963.1"/>
    <property type="molecule type" value="Genomic_DNA"/>
</dbReference>
<comment type="subcellular location">
    <subcellularLocation>
        <location evidence="1 8">Cell membrane</location>
        <topology evidence="1 8">Multi-pass membrane protein</topology>
    </subcellularLocation>
</comment>
<keyword evidence="11" id="KW-1185">Reference proteome</keyword>
<evidence type="ECO:0000256" key="1">
    <source>
        <dbReference type="ARBA" id="ARBA00004651"/>
    </source>
</evidence>
<dbReference type="PANTHER" id="PTHR36488">
    <property type="entry name" value="CASP-LIKE PROTEIN 1U1"/>
    <property type="match status" value="1"/>
</dbReference>
<evidence type="ECO:0000256" key="8">
    <source>
        <dbReference type="RuleBase" id="RU361233"/>
    </source>
</evidence>
<comment type="similarity">
    <text evidence="2 8">Belongs to the Casparian strip membrane proteins (CASP) family.</text>
</comment>